<dbReference type="GeneID" id="26738909"/>
<evidence type="ECO:0000313" key="2">
    <source>
        <dbReference type="EMBL" id="CEL24295.1"/>
    </source>
</evidence>
<proteinExistence type="predicted"/>
<keyword evidence="4" id="KW-1185">Reference proteome</keyword>
<dbReference type="RefSeq" id="WP_048085477.1">
    <property type="nucleotide sequence ID" value="NZ_CP006933.1"/>
</dbReference>
<dbReference type="PATRIC" id="fig|2162.10.peg.678"/>
<name>A0A089ZCJ7_METFO</name>
<reference evidence="2" key="2">
    <citation type="submission" date="2014-09" db="EMBL/GenBank/DDBJ databases">
        <authorList>
            <person name="Bishop-Lilly K.A."/>
            <person name="Broomall S.M."/>
            <person name="Chain P.S."/>
            <person name="Chertkov O."/>
            <person name="Coyne S.R."/>
            <person name="Daligault H.E."/>
            <person name="Davenport K.W."/>
            <person name="Erkkila T."/>
            <person name="Frey K.G."/>
            <person name="Gibbons H.S."/>
            <person name="Gu W."/>
            <person name="Jaissle J."/>
            <person name="Johnson S.L."/>
            <person name="Koroleva G.I."/>
            <person name="Ladner J.T."/>
            <person name="Lo C.-C."/>
            <person name="Minogue T.D."/>
            <person name="Munk C."/>
            <person name="Palacios G.F."/>
            <person name="Redden C.L."/>
            <person name="Rosenzweig C.N."/>
            <person name="Scholz M.B."/>
            <person name="Teshima H."/>
            <person name="Xu Y."/>
        </authorList>
    </citation>
    <scope>NUCLEOTIDE SEQUENCE</scope>
    <source>
        <strain evidence="2">Mb9</strain>
    </source>
</reference>
<reference evidence="1" key="1">
    <citation type="submission" date="2013-12" db="EMBL/GenBank/DDBJ databases">
        <title>The complete genome sequence of Methanobacterium sp. BRM9.</title>
        <authorList>
            <consortium name="Pastoral Greenhouse Gas Research Consortium"/>
            <person name="Kelly W.J."/>
            <person name="Leahy S.C."/>
            <person name="Perry R."/>
            <person name="Li D."/>
            <person name="Altermann E."/>
            <person name="Lambie S.C."/>
            <person name="Attwood G.T."/>
        </authorList>
    </citation>
    <scope>NUCLEOTIDE SEQUENCE [LARGE SCALE GENOMIC DNA]</scope>
    <source>
        <strain evidence="1">BRM9</strain>
    </source>
</reference>
<evidence type="ECO:0000313" key="1">
    <source>
        <dbReference type="EMBL" id="AIS32516.1"/>
    </source>
</evidence>
<dbReference type="KEGG" id="mfc:BRM9_1706"/>
<protein>
    <submittedName>
        <fullName evidence="2">Putative membrane protein</fullName>
    </submittedName>
</protein>
<dbReference type="Proteomes" id="UP000062768">
    <property type="component" value="Chromosome I"/>
</dbReference>
<dbReference type="OrthoDB" id="70921at2157"/>
<sequence>MHRSKIKISLIVGLILIGLMLFSTIFISLSGDLGEDCSSCVNCTDCYIGINSTEEAKLFDQLDGIVKNYVAEKENITDQSMILTSIKFKSKEEAFVSATVNNKSWDGTWKYFDNQWNPGEDFKSS</sequence>
<organism evidence="1 3">
    <name type="scientific">Methanobacterium formicicum</name>
    <dbReference type="NCBI Taxonomy" id="2162"/>
    <lineage>
        <taxon>Archaea</taxon>
        <taxon>Methanobacteriati</taxon>
        <taxon>Methanobacteriota</taxon>
        <taxon>Methanomada group</taxon>
        <taxon>Methanobacteria</taxon>
        <taxon>Methanobacteriales</taxon>
        <taxon>Methanobacteriaceae</taxon>
        <taxon>Methanobacterium</taxon>
    </lineage>
</organism>
<dbReference type="Proteomes" id="UP000029661">
    <property type="component" value="Chromosome"/>
</dbReference>
<accession>A0A089ZCJ7</accession>
<dbReference type="AlphaFoldDB" id="A0A089ZCJ7"/>
<evidence type="ECO:0000313" key="3">
    <source>
        <dbReference type="Proteomes" id="UP000029661"/>
    </source>
</evidence>
<dbReference type="EMBL" id="CP006933">
    <property type="protein sequence ID" value="AIS32516.1"/>
    <property type="molecule type" value="Genomic_DNA"/>
</dbReference>
<evidence type="ECO:0000313" key="4">
    <source>
        <dbReference type="Proteomes" id="UP000062768"/>
    </source>
</evidence>
<gene>
    <name evidence="1" type="ORF">BRM9_1706</name>
    <name evidence="2" type="ORF">MB9_0651</name>
</gene>
<dbReference type="EMBL" id="LN734822">
    <property type="protein sequence ID" value="CEL24295.1"/>
    <property type="molecule type" value="Genomic_DNA"/>
</dbReference>
<dbReference type="STRING" id="2162.BRM9_1706"/>